<comment type="caution">
    <text evidence="2">The sequence shown here is derived from an EMBL/GenBank/DDBJ whole genome shotgun (WGS) entry which is preliminary data.</text>
</comment>
<dbReference type="Proteomes" id="UP001054252">
    <property type="component" value="Unassembled WGS sequence"/>
</dbReference>
<gene>
    <name evidence="2" type="ORF">SLEP1_g20796</name>
</gene>
<feature type="compositionally biased region" description="Polar residues" evidence="1">
    <location>
        <begin position="27"/>
        <end position="44"/>
    </location>
</feature>
<proteinExistence type="predicted"/>
<sequence>MADDDDMFPEFPADLKIENIEFALKSQPLTVQNPPETGIIQSYGSIEPPPDFVRPDDDEEIEDDEDPDDEDAFSNNSSDDDSDDSDEKSVNEDTELEDAKTTAQDDQLIRQQLYNLLRLLQFLDSLKGL</sequence>
<name>A0AAV5J9Y0_9ROSI</name>
<feature type="compositionally biased region" description="Acidic residues" evidence="1">
    <location>
        <begin position="56"/>
        <end position="96"/>
    </location>
</feature>
<protein>
    <submittedName>
        <fullName evidence="2">Uncharacterized protein</fullName>
    </submittedName>
</protein>
<dbReference type="EMBL" id="BPVZ01000030">
    <property type="protein sequence ID" value="GKV09271.1"/>
    <property type="molecule type" value="Genomic_DNA"/>
</dbReference>
<dbReference type="AlphaFoldDB" id="A0AAV5J9Y0"/>
<evidence type="ECO:0000313" key="3">
    <source>
        <dbReference type="Proteomes" id="UP001054252"/>
    </source>
</evidence>
<accession>A0AAV5J9Y0</accession>
<organism evidence="2 3">
    <name type="scientific">Rubroshorea leprosula</name>
    <dbReference type="NCBI Taxonomy" id="152421"/>
    <lineage>
        <taxon>Eukaryota</taxon>
        <taxon>Viridiplantae</taxon>
        <taxon>Streptophyta</taxon>
        <taxon>Embryophyta</taxon>
        <taxon>Tracheophyta</taxon>
        <taxon>Spermatophyta</taxon>
        <taxon>Magnoliopsida</taxon>
        <taxon>eudicotyledons</taxon>
        <taxon>Gunneridae</taxon>
        <taxon>Pentapetalae</taxon>
        <taxon>rosids</taxon>
        <taxon>malvids</taxon>
        <taxon>Malvales</taxon>
        <taxon>Dipterocarpaceae</taxon>
        <taxon>Rubroshorea</taxon>
    </lineage>
</organism>
<feature type="region of interest" description="Disordered" evidence="1">
    <location>
        <begin position="26"/>
        <end position="107"/>
    </location>
</feature>
<keyword evidence="3" id="KW-1185">Reference proteome</keyword>
<reference evidence="2 3" key="1">
    <citation type="journal article" date="2021" name="Commun. Biol.">
        <title>The genome of Shorea leprosula (Dipterocarpaceae) highlights the ecological relevance of drought in aseasonal tropical rainforests.</title>
        <authorList>
            <person name="Ng K.K.S."/>
            <person name="Kobayashi M.J."/>
            <person name="Fawcett J.A."/>
            <person name="Hatakeyama M."/>
            <person name="Paape T."/>
            <person name="Ng C.H."/>
            <person name="Ang C.C."/>
            <person name="Tnah L.H."/>
            <person name="Lee C.T."/>
            <person name="Nishiyama T."/>
            <person name="Sese J."/>
            <person name="O'Brien M.J."/>
            <person name="Copetti D."/>
            <person name="Mohd Noor M.I."/>
            <person name="Ong R.C."/>
            <person name="Putra M."/>
            <person name="Sireger I.Z."/>
            <person name="Indrioko S."/>
            <person name="Kosugi Y."/>
            <person name="Izuno A."/>
            <person name="Isagi Y."/>
            <person name="Lee S.L."/>
            <person name="Shimizu K.K."/>
        </authorList>
    </citation>
    <scope>NUCLEOTIDE SEQUENCE [LARGE SCALE GENOMIC DNA]</scope>
    <source>
        <strain evidence="2">214</strain>
    </source>
</reference>
<evidence type="ECO:0000313" key="2">
    <source>
        <dbReference type="EMBL" id="GKV09271.1"/>
    </source>
</evidence>
<evidence type="ECO:0000256" key="1">
    <source>
        <dbReference type="SAM" id="MobiDB-lite"/>
    </source>
</evidence>